<organism evidence="1 2">
    <name type="scientific">Sphaerospermopsis kisseleviana CS-549</name>
    <dbReference type="NCBI Taxonomy" id="3021783"/>
    <lineage>
        <taxon>Bacteria</taxon>
        <taxon>Bacillati</taxon>
        <taxon>Cyanobacteriota</taxon>
        <taxon>Cyanophyceae</taxon>
        <taxon>Nostocales</taxon>
        <taxon>Aphanizomenonaceae</taxon>
        <taxon>Sphaerospermopsis</taxon>
        <taxon>Sphaerospermopsis kisseleviana</taxon>
    </lineage>
</organism>
<gene>
    <name evidence="1" type="ORF">PN497_14270</name>
</gene>
<proteinExistence type="predicted"/>
<dbReference type="Proteomes" id="UP001211711">
    <property type="component" value="Unassembled WGS sequence"/>
</dbReference>
<dbReference type="EMBL" id="JAQMTI010000174">
    <property type="protein sequence ID" value="MDB9442518.1"/>
    <property type="molecule type" value="Genomic_DNA"/>
</dbReference>
<dbReference type="RefSeq" id="WP_272110467.1">
    <property type="nucleotide sequence ID" value="NZ_JAQMTI010000174.1"/>
</dbReference>
<evidence type="ECO:0000313" key="2">
    <source>
        <dbReference type="Proteomes" id="UP001211711"/>
    </source>
</evidence>
<reference evidence="1 2" key="1">
    <citation type="submission" date="2023-01" db="EMBL/GenBank/DDBJ databases">
        <title>Genomes from the Australian National Cyanobacteria Reference Collection.</title>
        <authorList>
            <person name="Willis A."/>
            <person name="Lee E.M.F."/>
        </authorList>
    </citation>
    <scope>NUCLEOTIDE SEQUENCE [LARGE SCALE GENOMIC DNA]</scope>
    <source>
        <strain evidence="1 2">CS-549</strain>
    </source>
</reference>
<keyword evidence="2" id="KW-1185">Reference proteome</keyword>
<protein>
    <submittedName>
        <fullName evidence="1">Uncharacterized protein</fullName>
    </submittedName>
</protein>
<comment type="caution">
    <text evidence="1">The sequence shown here is derived from an EMBL/GenBank/DDBJ whole genome shotgun (WGS) entry which is preliminary data.</text>
</comment>
<name>A0ABT4ZSY9_9CYAN</name>
<evidence type="ECO:0000313" key="1">
    <source>
        <dbReference type="EMBL" id="MDB9442518.1"/>
    </source>
</evidence>
<accession>A0ABT4ZSY9</accession>
<sequence length="63" mass="7250">MDNWGLLRKSFREGIGVRSQESGGDLKISLPSLEIPKNAHFFRYTLQNPCTNFCVYQPLTFDI</sequence>
<feature type="non-terminal residue" evidence="1">
    <location>
        <position position="63"/>
    </location>
</feature>